<evidence type="ECO:0000313" key="2">
    <source>
        <dbReference type="Proteomes" id="UP000041356"/>
    </source>
</evidence>
<dbReference type="AlphaFoldDB" id="A0A9P1PT52"/>
<dbReference type="EMBL" id="CPZF01000001">
    <property type="protein sequence ID" value="CNF11836.1"/>
    <property type="molecule type" value="Genomic_DNA"/>
</dbReference>
<evidence type="ECO:0000313" key="1">
    <source>
        <dbReference type="EMBL" id="CNF11836.1"/>
    </source>
</evidence>
<name>A0A9P1PT52_YEREN</name>
<comment type="caution">
    <text evidence="1">The sequence shown here is derived from an EMBL/GenBank/DDBJ whole genome shotgun (WGS) entry which is preliminary data.</text>
</comment>
<organism evidence="1 2">
    <name type="scientific">Yersinia enterocolitica</name>
    <dbReference type="NCBI Taxonomy" id="630"/>
    <lineage>
        <taxon>Bacteria</taxon>
        <taxon>Pseudomonadati</taxon>
        <taxon>Pseudomonadota</taxon>
        <taxon>Gammaproteobacteria</taxon>
        <taxon>Enterobacterales</taxon>
        <taxon>Yersiniaceae</taxon>
        <taxon>Yersinia</taxon>
    </lineage>
</organism>
<reference evidence="1 2" key="1">
    <citation type="submission" date="2015-03" db="EMBL/GenBank/DDBJ databases">
        <authorList>
            <consortium name="Pathogen Informatics"/>
            <person name="Murphy D."/>
        </authorList>
    </citation>
    <scope>NUCLEOTIDE SEQUENCE [LARGE SCALE GENOMIC DNA]</scope>
    <source>
        <strain evidence="1 2">IP27818</strain>
    </source>
</reference>
<accession>A0A9P1PT52</accession>
<gene>
    <name evidence="1" type="ORF">ERS137939_00788</name>
</gene>
<dbReference type="Proteomes" id="UP000041356">
    <property type="component" value="Unassembled WGS sequence"/>
</dbReference>
<sequence>MKKVRVSISKLNGSVDFEVFQNGKLLFKDTISGKCTNEYVKIYDVECSSEPLTINHSDNIEAKSIKACVVS</sequence>
<protein>
    <submittedName>
        <fullName evidence="1">Uncharacterized protein</fullName>
    </submittedName>
</protein>
<proteinExistence type="predicted"/>
<dbReference type="RefSeq" id="WP_050130066.1">
    <property type="nucleotide sequence ID" value="NZ_CPZF01000001.1"/>
</dbReference>